<evidence type="ECO:0000313" key="3">
    <source>
        <dbReference type="Proteomes" id="UP000216345"/>
    </source>
</evidence>
<dbReference type="OrthoDB" id="8369530at2"/>
<dbReference type="RefSeq" id="WP_094578954.1">
    <property type="nucleotide sequence ID" value="NZ_JBHEEL010000006.1"/>
</dbReference>
<dbReference type="EMBL" id="NNRK01000034">
    <property type="protein sequence ID" value="OYR10022.1"/>
    <property type="molecule type" value="Genomic_DNA"/>
</dbReference>
<keyword evidence="3" id="KW-1185">Reference proteome</keyword>
<dbReference type="InterPro" id="IPR031561">
    <property type="entry name" value="DUF5086"/>
</dbReference>
<feature type="chain" id="PRO_5012106747" description="DUF5086 domain-containing protein" evidence="1">
    <location>
        <begin position="22"/>
        <end position="148"/>
    </location>
</feature>
<comment type="caution">
    <text evidence="2">The sequence shown here is derived from an EMBL/GenBank/DDBJ whole genome shotgun (WGS) entry which is preliminary data.</text>
</comment>
<feature type="signal peptide" evidence="1">
    <location>
        <begin position="1"/>
        <end position="21"/>
    </location>
</feature>
<organism evidence="2 3">
    <name type="scientific">Brucella rhizosphaerae</name>
    <dbReference type="NCBI Taxonomy" id="571254"/>
    <lineage>
        <taxon>Bacteria</taxon>
        <taxon>Pseudomonadati</taxon>
        <taxon>Pseudomonadota</taxon>
        <taxon>Alphaproteobacteria</taxon>
        <taxon>Hyphomicrobiales</taxon>
        <taxon>Brucellaceae</taxon>
        <taxon>Brucella/Ochrobactrum group</taxon>
        <taxon>Brucella</taxon>
    </lineage>
</organism>
<proteinExistence type="predicted"/>
<gene>
    <name evidence="2" type="ORF">CEV32_2459</name>
</gene>
<dbReference type="Proteomes" id="UP000216345">
    <property type="component" value="Unassembled WGS sequence"/>
</dbReference>
<accession>A0A256F5A8</accession>
<name>A0A256F5A8_9HYPH</name>
<evidence type="ECO:0008006" key="4">
    <source>
        <dbReference type="Google" id="ProtNLM"/>
    </source>
</evidence>
<dbReference type="InterPro" id="IPR044935">
    <property type="entry name" value="DUF5086_sf"/>
</dbReference>
<reference evidence="2 3" key="1">
    <citation type="submission" date="2017-07" db="EMBL/GenBank/DDBJ databases">
        <title>Phylogenetic study on the rhizospheric bacterium Ochrobactrum sp. A44.</title>
        <authorList>
            <person name="Krzyzanowska D.M."/>
            <person name="Ossowicki A."/>
            <person name="Rajewska M."/>
            <person name="Maciag T."/>
            <person name="Kaczynski Z."/>
            <person name="Czerwicka M."/>
            <person name="Jafra S."/>
        </authorList>
    </citation>
    <scope>NUCLEOTIDE SEQUENCE [LARGE SCALE GENOMIC DNA]</scope>
    <source>
        <strain evidence="2 3">PR17</strain>
    </source>
</reference>
<keyword evidence="1" id="KW-0732">Signal</keyword>
<dbReference type="Pfam" id="PF16985">
    <property type="entry name" value="DUF5086"/>
    <property type="match status" value="1"/>
</dbReference>
<dbReference type="Gene3D" id="3.90.70.190">
    <property type="entry name" value="Domain of unknown function (DUF5086)"/>
    <property type="match status" value="1"/>
</dbReference>
<protein>
    <recommendedName>
        <fullName evidence="4">DUF5086 domain-containing protein</fullName>
    </recommendedName>
</protein>
<dbReference type="AlphaFoldDB" id="A0A256F5A8"/>
<sequence>MNGKKMMKALAVALIALPILASSLRAETQADPNDRVVIVADTPKMTRWAVIHQAPDPAHNDPYFHLEAFEHKKGAKPWVFRRLAHHMVITSEALDKSRNKKRAGTYAYKDVEFWVTYQIWRDNPESRAQTPVCETNIKDCLERATDQK</sequence>
<evidence type="ECO:0000256" key="1">
    <source>
        <dbReference type="SAM" id="SignalP"/>
    </source>
</evidence>
<evidence type="ECO:0000313" key="2">
    <source>
        <dbReference type="EMBL" id="OYR10022.1"/>
    </source>
</evidence>